<accession>A0A8E1RJL2</accession>
<name>A0A8E1RJL2_LENKE</name>
<feature type="transmembrane region" description="Helical" evidence="2">
    <location>
        <begin position="375"/>
        <end position="395"/>
    </location>
</feature>
<feature type="transmembrane region" description="Helical" evidence="2">
    <location>
        <begin position="3476"/>
        <end position="3501"/>
    </location>
</feature>
<feature type="transmembrane region" description="Helical" evidence="2">
    <location>
        <begin position="1663"/>
        <end position="1682"/>
    </location>
</feature>
<protein>
    <submittedName>
        <fullName evidence="3">Uncharacterized protein</fullName>
    </submittedName>
</protein>
<keyword evidence="2" id="KW-0472">Membrane</keyword>
<evidence type="ECO:0000313" key="3">
    <source>
        <dbReference type="EMBL" id="KRM53215.1"/>
    </source>
</evidence>
<feature type="transmembrane region" description="Helical" evidence="2">
    <location>
        <begin position="727"/>
        <end position="750"/>
    </location>
</feature>
<feature type="transmembrane region" description="Helical" evidence="2">
    <location>
        <begin position="2224"/>
        <end position="2247"/>
    </location>
</feature>
<feature type="transmembrane region" description="Helical" evidence="2">
    <location>
        <begin position="890"/>
        <end position="914"/>
    </location>
</feature>
<feature type="transmembrane region" description="Helical" evidence="2">
    <location>
        <begin position="7"/>
        <end position="26"/>
    </location>
</feature>
<feature type="transmembrane region" description="Helical" evidence="2">
    <location>
        <begin position="700"/>
        <end position="721"/>
    </location>
</feature>
<feature type="transmembrane region" description="Helical" evidence="2">
    <location>
        <begin position="286"/>
        <end position="307"/>
    </location>
</feature>
<feature type="transmembrane region" description="Helical" evidence="2">
    <location>
        <begin position="4126"/>
        <end position="4146"/>
    </location>
</feature>
<feature type="transmembrane region" description="Helical" evidence="2">
    <location>
        <begin position="2800"/>
        <end position="2824"/>
    </location>
</feature>
<feature type="transmembrane region" description="Helical" evidence="2">
    <location>
        <begin position="3167"/>
        <end position="3185"/>
    </location>
</feature>
<feature type="transmembrane region" description="Helical" evidence="2">
    <location>
        <begin position="149"/>
        <end position="173"/>
    </location>
</feature>
<feature type="transmembrane region" description="Helical" evidence="2">
    <location>
        <begin position="3909"/>
        <end position="3928"/>
    </location>
</feature>
<feature type="transmembrane region" description="Helical" evidence="2">
    <location>
        <begin position="439"/>
        <end position="460"/>
    </location>
</feature>
<feature type="transmembrane region" description="Helical" evidence="2">
    <location>
        <begin position="1694"/>
        <end position="1719"/>
    </location>
</feature>
<feature type="transmembrane region" description="Helical" evidence="2">
    <location>
        <begin position="2830"/>
        <end position="2846"/>
    </location>
</feature>
<feature type="transmembrane region" description="Helical" evidence="2">
    <location>
        <begin position="3333"/>
        <end position="3353"/>
    </location>
</feature>
<feature type="transmembrane region" description="Helical" evidence="2">
    <location>
        <begin position="947"/>
        <end position="968"/>
    </location>
</feature>
<feature type="transmembrane region" description="Helical" evidence="2">
    <location>
        <begin position="1446"/>
        <end position="1471"/>
    </location>
</feature>
<feature type="transmembrane region" description="Helical" evidence="2">
    <location>
        <begin position="2679"/>
        <end position="2704"/>
    </location>
</feature>
<feature type="transmembrane region" description="Helical" evidence="2">
    <location>
        <begin position="2469"/>
        <end position="2490"/>
    </location>
</feature>
<feature type="region of interest" description="Disordered" evidence="1">
    <location>
        <begin position="4507"/>
        <end position="4612"/>
    </location>
</feature>
<keyword evidence="2" id="KW-1133">Transmembrane helix</keyword>
<feature type="compositionally biased region" description="Polar residues" evidence="1">
    <location>
        <begin position="4507"/>
        <end position="4527"/>
    </location>
</feature>
<feature type="transmembrane region" description="Helical" evidence="2">
    <location>
        <begin position="3027"/>
        <end position="3046"/>
    </location>
</feature>
<feature type="transmembrane region" description="Helical" evidence="2">
    <location>
        <begin position="1337"/>
        <end position="1362"/>
    </location>
</feature>
<feature type="transmembrane region" description="Helical" evidence="2">
    <location>
        <begin position="3672"/>
        <end position="3691"/>
    </location>
</feature>
<feature type="transmembrane region" description="Helical" evidence="2">
    <location>
        <begin position="3058"/>
        <end position="3078"/>
    </location>
</feature>
<feature type="transmembrane region" description="Helical" evidence="2">
    <location>
        <begin position="1307"/>
        <end position="1331"/>
    </location>
</feature>
<feature type="transmembrane region" description="Helical" evidence="2">
    <location>
        <begin position="4429"/>
        <end position="4449"/>
    </location>
</feature>
<feature type="transmembrane region" description="Helical" evidence="2">
    <location>
        <begin position="1279"/>
        <end position="1295"/>
    </location>
</feature>
<feature type="transmembrane region" description="Helical" evidence="2">
    <location>
        <begin position="2389"/>
        <end position="2409"/>
    </location>
</feature>
<feature type="transmembrane region" description="Helical" evidence="2">
    <location>
        <begin position="1725"/>
        <end position="1750"/>
    </location>
</feature>
<feature type="transmembrane region" description="Helical" evidence="2">
    <location>
        <begin position="4482"/>
        <end position="4504"/>
    </location>
</feature>
<sequence length="4666" mass="491551">MIGTAITLPLVSGLVGLPIMMLLGTGLHNIVSSILNLPLLLLGNDLISWFPAFLAGSIAQITSLLKNVLPLVFSALISFGLPLVLLPLQLIGSTVLGLILPFGLKWLALAPVVLPALIALGSQLKWVLDAVKDVIGTVIKSVLSVINTHLLLAAITIIPTILSSIFNTLFGFGPLSVIGDLINTLNKMFVNNFMLPQFVAFAVKLIAGAVSGILKAINNGIFNLISNLLKGLFHLKGITGLLGLLLGIPAMFFQGLLNNLIPDMIATLAGLLVLAFNLLISTPLMFLHGIGSALGRLLLINLLNPILQLGNDLISWLPALAVGTILNVINLFNGLITQGPIGLFLFGLPLVLNAGLLLANLLAIPTFILNLIGNFFGLSNLMSLIFPLIAALLLGAGLKLMSGLTTILNLIGLLGQLVLSGLTMPLWLVIPGLNLVRKLAFWTTLLLGLPNALFSFIGNLGSQLLKGIWSALTSLPSTLIKALFSFARNVISTMIKDTLLALGAWILGLLVLGGLKLAGNVIKTLLQLAKFFLVTLPLTIGGLILSILGLLVLNGAIGLGLILLSNTLLNGLALIVTAGLLALPALASQFISNAVKTFSLAAVLTLNLFQGLLKIGNRLVMDFVLGFLNLLNFAVKAVAGLPTLFGALATIVTAILPVPGHLLLSSILLALTVGSVLAKLVALPLDLLTNALNLLKIGQLLLTIPAIIAKFIGAVILSQLIGGLTGLLLLPVVLLNQLIGGVIGLALAGLNGLIKLALPLVLGALGLTLSIAIPTVVLGIRVLGDLLKNNPLLALIILALPGLIPGLNLILGAVGIASVFGLAKNVLKLLLSPITGILNFIKNGLIALLAFGALAVLGAGAGLLLGLPLFGLLALGIKGLLDLAQLPLKIFNGFIGNLIPALIAGSITGLIRLLTNGGLFGLLKLLVIIPVILNGLLTALIPILNGITVPLALIAALIELPLTLVEGLINNLNAGLLGLLGGQFVKGILNLINGVLNVLGPVLGILLGIMLPTLLIGLTANIIWIWFLAPIVLNLAVDPITDFVGFMIMLYTMFLQPALYIVFGIITIPVTLALFIGMFANWLNPLRFIFQTISDFGTWSLIWLGLGSFAAIELLKLSLLGLSLIPGSGLVAWLALTAAEIGLVALVAQFVLNTIPSIIYAWGIVILFVAIGAIVIFLQEFLNLGINVPSYLSYWILLPLATILGVAGVLMSLTLMLAFDTLALLTQLPLIIGNLSFGLLAAFVTNPISALLANVVFGVIGVASIVAFIAGAFMVGQTWLAAVFPFDLFIYYLIMENPIWELGQWAGLFPIIGWIAALVDDILWLAVGTWIPGIFAALNYSIFILTAVPLDFSAVIGVSLLLATGINGLLLLPVLLIGAAMTLGLIALPIVIRYGLQMLPDLLFGVGVNIVFTWFLGPLFLDLAVNPIADFVGFIIMLYTMFTQPILYYGFGIFLIPATILMFAGMFINWLNPLHYIFDGISTFAKFALPTLAVLGIGAIDLLRVSAGLISLIPGVGLISAFTLGLAKWALIGLVTAYVINTIPSILAGAAIVFLLVGIGAIVIVLQEVLNIGINVPSYLSYWVLLPMAVILAVTAILITLPLMLRDDFNVTLLALPFIVNNLGLGLMTGLIANPLAGIFTALTFGVLAAASIPAFLTGSFMIAESWLSSIFPLGLFAYYLIMQNPIWEMANWIGLFPIIGWIVALIVDVVWMIVGTWVPGMLALLNYAIFIATAIPATFSAIIGVSLGLSLGLVGLLGLPINLIGGAILLGALALPSIIGTVLSLAGGVFYGIAANIIFTWFLGPIALDLAVNPIADFIGYVIQLYTMFEQPLLYFVFGAISIPTTALFFIGMFTNWLNPLRILFQGLTDFAKFALPTILLLSIAAVVGLQISDLLISVVPGMGLLASLGLFNGIIGLVGLIAQYVINVIPSILSLGAIAFLLVGIGAIVIILQEVLNIGINVPSYLSYWVLLPMAAVLGVLSVILVLPSMLVGDLFATLLGLPFIVGNLGLGLLESFLANPIAAVLAALNFGILGIASIPAFFIGTFMIAQSWLSSVFPIAEFLYYLVMNNPIWEMANWIGLIPIIGWIVALIVDVLWLVVGAWGTGIMTVLNYSVWALTTIPLVFSMITGVSLLLSLGILGIAAAPILLLGGAILLGLLAVPSIIKAVVKAISGLVYGIAANTIFVWFLGPLALDIMVNPITDAIGFIIMLYTMFSQPVLYIVFAGITVPVTFLLFAGAFMNWLNPLRYLYQGITFFAKFALPILALLGLGAIDGLRLSMLGLNLFPGVGLIGFIALTIAKLGLINLIAQFVINAIPSILALAFIVFIVVGIGAIVIVLQEVLNLGINVPSYLSYWVLLPMGAMLGVGITLIALPLMLVGDLLATLVQLPIIVGNLGLGLISGLFVNPLAAVLAAFNFGVIGLASLPAFIAGAFMLDQSWLGSVFPIELAIYYTIMENPIWDMANWIGLIPIIGWIVALIVDVLWMIVGTWVPGMFATLNYAIFIMTQVPLTFSMVIGAAEFLSLGLVGILGLPILLMGGAALLGLLALPAVLLGIARTVLGTIYGIGVNLIWAWFLGPILLNLAVNPIADFEGFIIMVYTMFVQPVLYWGLSGIFIPATLFFFQGSFTNCLNPLNNLFQGITNFAYLALPLLAVLGLGTMDLFRLAVNVISLVPGVGLIAGLALFNAKWLLIGLIGLYALNALPSVLALAFIVFIMVGIGAIVIVLQEVLNLGINVPSSLSYWILLPLGAFLGVGITLITLPLMLAGDLVATLIALPGIVGSLGLALILGFIANPLAAVIAAFNFAVLGVASIPAFLAGVFMLDQSWLGFVFPIELFAYYLIMQNPLWSMARWIGLIPIIGWILALIVDIVWMIVGTWVPGMFATLNYTVFILTQVPLAFSTVIGLSMLLSLGLPGLILIPIAILINLLPVGLIALPIFLPAMLISGLVNPLLNILKNVASFITGGVVALAEKLFGNNFLNSLFRIVLNAIVLAPKGLIGMLLTLPAWIMKQVLKLNGFLNKALAGLWSLISNVITGLIFSIPGSLLSSLGNLFLSPIITGIISLVGLGILGLLNLLNPLTSLIIPLIGAGLVALALTAGQIAKFIGTLIKTVLSGLNLILPALNLLRRIGVIKAASQLLKNVFDVLNDLNPFKLFADFAKNVILPMILFATGASIVQTIIRLLGMPLLNLIIPVIAAITGAVISVLLSPLALLGLPLIAGIAALIPLVLAHMKSLAQVIPDLIGLIGQSLLNGALDLAKLLLLPLAVFTWPLIGLVDLLKNVFNGQHPFVNVFEKMNNVLKDLLGPLSALFFDGMNGLANILGAGLSFLKFVGSLLLPIFPLNWILALNQVPKLLASLFNGFKGLGNIAGDLLNDLGRLALGLGAAVLASLLMPLALIGLITKGLTDLTLNLFKSGMSLLFQGLAQLFKNGIKFLFSQIPVMFKNILGGLGNLIKLGVLALPDVLNPLHGLLMGTMFLGGLIPAVVSLLGLPFTLFIKPVLDLINNHVVPIAAFFGLSLLNTLLNPITSIFGFFKSVFDTIKTQNKLNGILKNIANFVNTGVKGLQMLWLIGLSLGSLVSHLITGTVALLTHLITSHIGKLLLNLAGLLFVVIGSNPLNAIGSFVSNVKKMWNAGQIVPKVIKGLIQGLMKIGSTFTFFIRGIKHLGDLLTGFAIVPGALGVLGFLRQVNQQVVVAPLQWLNHNIVLPLIANGLTGLGLALLAPLAFLPTLLLSLPGNRLGRLLLTLPIALLGNSLVQWLPAIALNGLGSLFNGGKSFLQNLLKTFALSGIVGLITRELSKAFGKLVTFGLLIPNMIFGNNPFSTIHSLIKNLVFLKVFDTVVPLIVAGLLQAVMTVNSFKKLLGNVVTGVKSFFKNGLLFAVTAPIWLISNGLNQLGKGISNLFGKVAGFFLKLGLLPLRVLSFNGVPEFIGNIIAGLGKAFTYPLAILNVLNLTIPGWLLGRLLTHLVDLGSLVKIVSGFIPGIGSMLFAPITIIFNLGKQILSGLFNLGLKGILDGLNTNAVNLVNAIEFAISTVNDALTSGLKQMIMNLIGVITFGITMVGLSLLGRLIPTVKVPAWLDNLLKTIGQIAKTVLVFNIGVLAGYYLNKKILVPMIKLLGLPVLLAGLLPFIGIGLLNNGLKKLGNVLKDFLLPLFGGLLGSLPVLLGLLPIIGLGLLNNGIKQLGNNLKSFLLPLFGSLLGSLPVLLGLLPIIGLGLLNNGIKQLGNNLMSFLLPLFGSLLGSLPVLLGLLPIIGIGLLNNGIKQLGNNLKSFLLPLFGSLLGSLPVLLGLLPIIGLGLLNNGIKQLGNNLMSFLLPLFGGLLGSLLGRLLNQNNNNNFNININVNGLPLLLALTPLMSTLTILGNAAAAPIKLLTSILPGLIQTLFGGNKIIILQILIPIIIPLIIPILLVALLPVVLPIILVALLPVILPILIPILLIMPVIVLGLPVLVALIALLPVIIGIPLILPLLLPVLIPIIGAAGLIRFVTSSFGGTVNTQVTNSKPSEPAGTSGQPNVSVNVPGLPSTSGNSNNEGTSQVPSTGNNVGGNRQFPSTTPNHNGNAPRGNVTNGNGHNTESSVNSQSQVSGITNGMTTPKSTVSVPDSMTDMNGLKSQKELPQTNENHANQLLIAVLGLILMLLDVLGYVWIARRRKFSVD</sequence>
<feature type="transmembrane region" description="Helical" evidence="2">
    <location>
        <begin position="1790"/>
        <end position="1813"/>
    </location>
</feature>
<feature type="transmembrane region" description="Helical" evidence="2">
    <location>
        <begin position="3513"/>
        <end position="3539"/>
    </location>
</feature>
<feature type="transmembrane region" description="Helical" evidence="2">
    <location>
        <begin position="1224"/>
        <end position="1244"/>
    </location>
</feature>
<feature type="transmembrane region" description="Helical" evidence="2">
    <location>
        <begin position="2322"/>
        <end position="2343"/>
    </location>
</feature>
<feature type="transmembrane region" description="Helical" evidence="2">
    <location>
        <begin position="2710"/>
        <end position="2734"/>
    </location>
</feature>
<feature type="transmembrane region" description="Helical" evidence="2">
    <location>
        <begin position="4359"/>
        <end position="4380"/>
    </location>
</feature>
<feature type="transmembrane region" description="Helical" evidence="2">
    <location>
        <begin position="2746"/>
        <end position="2767"/>
    </location>
</feature>
<feature type="compositionally biased region" description="Low complexity" evidence="1">
    <location>
        <begin position="4534"/>
        <end position="4545"/>
    </location>
</feature>
<feature type="transmembrane region" description="Helical" evidence="2">
    <location>
        <begin position="1546"/>
        <end position="1570"/>
    </location>
</feature>
<feature type="transmembrane region" description="Helical" evidence="2">
    <location>
        <begin position="2023"/>
        <end position="2046"/>
    </location>
</feature>
<feature type="transmembrane region" description="Helical" evidence="2">
    <location>
        <begin position="3748"/>
        <end position="3770"/>
    </location>
</feature>
<feature type="transmembrane region" description="Helical" evidence="2">
    <location>
        <begin position="844"/>
        <end position="870"/>
    </location>
</feature>
<feature type="transmembrane region" description="Helical" evidence="2">
    <location>
        <begin position="3266"/>
        <end position="3288"/>
    </location>
</feature>
<feature type="transmembrane region" description="Helical" evidence="2">
    <location>
        <begin position="1194"/>
        <end position="1218"/>
    </location>
</feature>
<feature type="transmembrane region" description="Helical" evidence="2">
    <location>
        <begin position="3839"/>
        <end position="3859"/>
    </location>
</feature>
<feature type="transmembrane region" description="Helical" evidence="2">
    <location>
        <begin position="2956"/>
        <end position="2975"/>
    </location>
</feature>
<feature type="transmembrane region" description="Helical" evidence="2">
    <location>
        <begin position="1158"/>
        <end position="1182"/>
    </location>
</feature>
<feature type="transmembrane region" description="Helical" evidence="2">
    <location>
        <begin position="2259"/>
        <end position="2276"/>
    </location>
</feature>
<feature type="transmembrane region" description="Helical" evidence="2">
    <location>
        <begin position="4054"/>
        <end position="4075"/>
    </location>
</feature>
<feature type="transmembrane region" description="Helical" evidence="2">
    <location>
        <begin position="4637"/>
        <end position="4657"/>
    </location>
</feature>
<feature type="transmembrane region" description="Helical" evidence="2">
    <location>
        <begin position="344"/>
        <end position="369"/>
    </location>
</feature>
<feature type="transmembrane region" description="Helical" evidence="2">
    <location>
        <begin position="590"/>
        <end position="609"/>
    </location>
</feature>
<feature type="transmembrane region" description="Helical" evidence="2">
    <location>
        <begin position="4096"/>
        <end position="4114"/>
    </location>
</feature>
<comment type="caution">
    <text evidence="3">The sequence shown here is derived from an EMBL/GenBank/DDBJ whole genome shotgun (WGS) entry which is preliminary data.</text>
</comment>
<feature type="transmembrane region" description="Helical" evidence="2">
    <location>
        <begin position="1611"/>
        <end position="1632"/>
    </location>
</feature>
<feature type="transmembrane region" description="Helical" evidence="2">
    <location>
        <begin position="1131"/>
        <end position="1152"/>
    </location>
</feature>
<feature type="transmembrane region" description="Helical" evidence="2">
    <location>
        <begin position="4319"/>
        <end position="4339"/>
    </location>
</feature>
<feature type="transmembrane region" description="Helical" evidence="2">
    <location>
        <begin position="757"/>
        <end position="780"/>
    </location>
</feature>
<feature type="transmembrane region" description="Helical" evidence="2">
    <location>
        <begin position="1582"/>
        <end position="1605"/>
    </location>
</feature>
<feature type="transmembrane region" description="Helical" evidence="2">
    <location>
        <begin position="988"/>
        <end position="1009"/>
    </location>
</feature>
<feature type="transmembrane region" description="Helical" evidence="2">
    <location>
        <begin position="235"/>
        <end position="254"/>
    </location>
</feature>
<feature type="transmembrane region" description="Helical" evidence="2">
    <location>
        <begin position="2082"/>
        <end position="2106"/>
    </location>
</feature>
<feature type="transmembrane region" description="Helical" evidence="2">
    <location>
        <begin position="499"/>
        <end position="519"/>
    </location>
</feature>
<feature type="transmembrane region" description="Helical" evidence="2">
    <location>
        <begin position="1997"/>
        <end position="2016"/>
    </location>
</feature>
<keyword evidence="2" id="KW-0812">Transmembrane</keyword>
<feature type="transmembrane region" description="Helical" evidence="2">
    <location>
        <begin position="1934"/>
        <end position="1955"/>
    </location>
</feature>
<feature type="transmembrane region" description="Helical" evidence="2">
    <location>
        <begin position="2415"/>
        <end position="2439"/>
    </location>
</feature>
<feature type="transmembrane region" description="Helical" evidence="2">
    <location>
        <begin position="4282"/>
        <end position="4307"/>
    </location>
</feature>
<dbReference type="Proteomes" id="UP000051164">
    <property type="component" value="Unassembled WGS sequence"/>
</dbReference>
<feature type="transmembrane region" description="Helical" evidence="2">
    <location>
        <begin position="1015"/>
        <end position="1037"/>
    </location>
</feature>
<feature type="transmembrane region" description="Helical" evidence="2">
    <location>
        <begin position="2648"/>
        <end position="2667"/>
    </location>
</feature>
<feature type="transmembrane region" description="Helical" evidence="2">
    <location>
        <begin position="531"/>
        <end position="553"/>
    </location>
</feature>
<reference evidence="3 4" key="1">
    <citation type="journal article" date="2015" name="Genome Announc.">
        <title>Expanding the biotechnology potential of lactobacilli through comparative genomics of 213 strains and associated genera.</title>
        <authorList>
            <person name="Sun Z."/>
            <person name="Harris H.M."/>
            <person name="McCann A."/>
            <person name="Guo C."/>
            <person name="Argimon S."/>
            <person name="Zhang W."/>
            <person name="Yang X."/>
            <person name="Jeffery I.B."/>
            <person name="Cooney J.C."/>
            <person name="Kagawa T.F."/>
            <person name="Liu W."/>
            <person name="Song Y."/>
            <person name="Salvetti E."/>
            <person name="Wrobel A."/>
            <person name="Rasinkangas P."/>
            <person name="Parkhill J."/>
            <person name="Rea M.C."/>
            <person name="O'Sullivan O."/>
            <person name="Ritari J."/>
            <person name="Douillard F.P."/>
            <person name="Paul Ross R."/>
            <person name="Yang R."/>
            <person name="Briner A.E."/>
            <person name="Felis G.E."/>
            <person name="de Vos W.M."/>
            <person name="Barrangou R."/>
            <person name="Klaenhammer T.R."/>
            <person name="Caufield P.W."/>
            <person name="Cui Y."/>
            <person name="Zhang H."/>
            <person name="O'Toole P.W."/>
        </authorList>
    </citation>
    <scope>NUCLEOTIDE SEQUENCE [LARGE SCALE GENOMIC DNA]</scope>
    <source>
        <strain evidence="3 4">DSM 20587</strain>
    </source>
</reference>
<feature type="transmembrane region" description="Helical" evidence="2">
    <location>
        <begin position="3879"/>
        <end position="3897"/>
    </location>
</feature>
<feature type="transmembrane region" description="Helical" evidence="2">
    <location>
        <begin position="792"/>
        <end position="823"/>
    </location>
</feature>
<feature type="transmembrane region" description="Helical" evidence="2">
    <location>
        <begin position="3711"/>
        <end position="3736"/>
    </location>
</feature>
<feature type="transmembrane region" description="Helical" evidence="2">
    <location>
        <begin position="2355"/>
        <end position="2377"/>
    </location>
</feature>
<evidence type="ECO:0000313" key="4">
    <source>
        <dbReference type="Proteomes" id="UP000051164"/>
    </source>
</evidence>
<feature type="transmembrane region" description="Helical" evidence="2">
    <location>
        <begin position="1967"/>
        <end position="1991"/>
    </location>
</feature>
<feature type="compositionally biased region" description="Polar residues" evidence="1">
    <location>
        <begin position="4546"/>
        <end position="4612"/>
    </location>
</feature>
<feature type="transmembrane region" description="Helical" evidence="2">
    <location>
        <begin position="313"/>
        <end position="332"/>
    </location>
</feature>
<feature type="transmembrane region" description="Helical" evidence="2">
    <location>
        <begin position="4456"/>
        <end position="4476"/>
    </location>
</feature>
<feature type="transmembrane region" description="Helical" evidence="2">
    <location>
        <begin position="1762"/>
        <end position="1784"/>
    </location>
</feature>
<feature type="transmembrane region" description="Helical" evidence="2">
    <location>
        <begin position="1251"/>
        <end position="1273"/>
    </location>
</feature>
<proteinExistence type="predicted"/>
<feature type="transmembrane region" description="Helical" evidence="2">
    <location>
        <begin position="2052"/>
        <end position="2070"/>
    </location>
</feature>
<feature type="transmembrane region" description="Helical" evidence="2">
    <location>
        <begin position="3607"/>
        <end position="3626"/>
    </location>
</feature>
<feature type="transmembrane region" description="Helical" evidence="2">
    <location>
        <begin position="2987"/>
        <end position="3007"/>
    </location>
</feature>
<feature type="transmembrane region" description="Helical" evidence="2">
    <location>
        <begin position="407"/>
        <end position="427"/>
    </location>
</feature>
<feature type="transmembrane region" description="Helical" evidence="2">
    <location>
        <begin position="193"/>
        <end position="214"/>
    </location>
</feature>
<feature type="transmembrane region" description="Helical" evidence="2">
    <location>
        <begin position="2891"/>
        <end position="2914"/>
    </location>
</feature>
<feature type="transmembrane region" description="Helical" evidence="2">
    <location>
        <begin position="1058"/>
        <end position="1080"/>
    </location>
</feature>
<feature type="transmembrane region" description="Helical" evidence="2">
    <location>
        <begin position="3980"/>
        <end position="4003"/>
    </location>
</feature>
<feature type="transmembrane region" description="Helical" evidence="2">
    <location>
        <begin position="2921"/>
        <end position="2944"/>
    </location>
</feature>
<feature type="transmembrane region" description="Helical" evidence="2">
    <location>
        <begin position="1515"/>
        <end position="1540"/>
    </location>
</feature>
<feature type="transmembrane region" description="Helical" evidence="2">
    <location>
        <begin position="72"/>
        <end position="100"/>
    </location>
</feature>
<feature type="transmembrane region" description="Helical" evidence="2">
    <location>
        <begin position="2858"/>
        <end position="2879"/>
    </location>
</feature>
<gene>
    <name evidence="3" type="ORF">FC95_GL000927</name>
</gene>
<feature type="transmembrane region" description="Helical" evidence="2">
    <location>
        <begin position="1369"/>
        <end position="1392"/>
    </location>
</feature>
<feature type="transmembrane region" description="Helical" evidence="2">
    <location>
        <begin position="4200"/>
        <end position="4226"/>
    </location>
</feature>
<feature type="transmembrane region" description="Helical" evidence="2">
    <location>
        <begin position="2150"/>
        <end position="2168"/>
    </location>
</feature>
<feature type="transmembrane region" description="Helical" evidence="2">
    <location>
        <begin position="467"/>
        <end position="487"/>
    </location>
</feature>
<feature type="transmembrane region" description="Helical" evidence="2">
    <location>
        <begin position="3782"/>
        <end position="3801"/>
    </location>
</feature>
<feature type="transmembrane region" description="Helical" evidence="2">
    <location>
        <begin position="2502"/>
        <end position="2526"/>
    </location>
</feature>
<feature type="transmembrane region" description="Helical" evidence="2">
    <location>
        <begin position="3572"/>
        <end position="3595"/>
    </location>
</feature>
<feature type="transmembrane region" description="Helical" evidence="2">
    <location>
        <begin position="2118"/>
        <end position="2143"/>
    </location>
</feature>
<feature type="transmembrane region" description="Helical" evidence="2">
    <location>
        <begin position="3192"/>
        <end position="3212"/>
    </location>
</feature>
<feature type="transmembrane region" description="Helical" evidence="2">
    <location>
        <begin position="2773"/>
        <end position="2793"/>
    </location>
</feature>
<feature type="transmembrane region" description="Helical" evidence="2">
    <location>
        <begin position="1639"/>
        <end position="1657"/>
    </location>
</feature>
<feature type="transmembrane region" description="Helical" evidence="2">
    <location>
        <begin position="4401"/>
        <end position="4423"/>
    </location>
</feature>
<feature type="transmembrane region" description="Helical" evidence="2">
    <location>
        <begin position="1483"/>
        <end position="1503"/>
    </location>
</feature>
<feature type="transmembrane region" description="Helical" evidence="2">
    <location>
        <begin position="2199"/>
        <end position="2218"/>
    </location>
</feature>
<feature type="transmembrane region" description="Helical" evidence="2">
    <location>
        <begin position="638"/>
        <end position="656"/>
    </location>
</feature>
<feature type="transmembrane region" description="Helical" evidence="2">
    <location>
        <begin position="1834"/>
        <end position="1855"/>
    </location>
</feature>
<feature type="transmembrane region" description="Helical" evidence="2">
    <location>
        <begin position="1875"/>
        <end position="1894"/>
    </location>
</feature>
<feature type="transmembrane region" description="Helical" evidence="2">
    <location>
        <begin position="106"/>
        <end position="128"/>
    </location>
</feature>
<feature type="transmembrane region" description="Helical" evidence="2">
    <location>
        <begin position="662"/>
        <end position="688"/>
    </location>
</feature>
<dbReference type="EMBL" id="AYYV01000020">
    <property type="protein sequence ID" value="KRM53215.1"/>
    <property type="molecule type" value="Genomic_DNA"/>
</dbReference>
<feature type="transmembrane region" description="Helical" evidence="2">
    <location>
        <begin position="559"/>
        <end position="583"/>
    </location>
</feature>
<feature type="transmembrane region" description="Helical" evidence="2">
    <location>
        <begin position="2288"/>
        <end position="2310"/>
    </location>
</feature>
<feature type="transmembrane region" description="Helical" evidence="2">
    <location>
        <begin position="2610"/>
        <end position="2628"/>
    </location>
</feature>
<feature type="transmembrane region" description="Helical" evidence="2">
    <location>
        <begin position="2538"/>
        <end position="2560"/>
    </location>
</feature>
<feature type="transmembrane region" description="Helical" evidence="2">
    <location>
        <begin position="2174"/>
        <end position="2192"/>
    </location>
</feature>
<feature type="transmembrane region" description="Helical" evidence="2">
    <location>
        <begin position="921"/>
        <end position="941"/>
    </location>
</feature>
<feature type="transmembrane region" description="Helical" evidence="2">
    <location>
        <begin position="1100"/>
        <end position="1119"/>
    </location>
</feature>
<feature type="transmembrane region" description="Helical" evidence="2">
    <location>
        <begin position="3218"/>
        <end position="3236"/>
    </location>
</feature>
<feature type="transmembrane region" description="Helical" evidence="2">
    <location>
        <begin position="3084"/>
        <end position="3102"/>
    </location>
</feature>
<feature type="transmembrane region" description="Helical" evidence="2">
    <location>
        <begin position="4238"/>
        <end position="4262"/>
    </location>
</feature>
<feature type="transmembrane region" description="Helical" evidence="2">
    <location>
        <begin position="1906"/>
        <end position="1928"/>
    </location>
</feature>
<feature type="transmembrane region" description="Helical" evidence="2">
    <location>
        <begin position="2566"/>
        <end position="2589"/>
    </location>
</feature>
<feature type="transmembrane region" description="Helical" evidence="2">
    <location>
        <begin position="1412"/>
        <end position="1439"/>
    </location>
</feature>
<evidence type="ECO:0000256" key="2">
    <source>
        <dbReference type="SAM" id="Phobius"/>
    </source>
</evidence>
<feature type="transmembrane region" description="Helical" evidence="2">
    <location>
        <begin position="4158"/>
        <end position="4180"/>
    </location>
</feature>
<evidence type="ECO:0000256" key="1">
    <source>
        <dbReference type="SAM" id="MobiDB-lite"/>
    </source>
</evidence>
<organism evidence="3 4">
    <name type="scientific">Lentilactobacillus kefiri DSM 20587 = JCM 5818</name>
    <dbReference type="NCBI Taxonomy" id="1423764"/>
    <lineage>
        <taxon>Bacteria</taxon>
        <taxon>Bacillati</taxon>
        <taxon>Bacillota</taxon>
        <taxon>Bacilli</taxon>
        <taxon>Lactobacillales</taxon>
        <taxon>Lactobacillaceae</taxon>
        <taxon>Lentilactobacillus</taxon>
    </lineage>
</organism>
<feature type="transmembrane region" description="Helical" evidence="2">
    <location>
        <begin position="260"/>
        <end position="279"/>
    </location>
</feature>
<feature type="transmembrane region" description="Helical" evidence="2">
    <location>
        <begin position="3384"/>
        <end position="3407"/>
    </location>
</feature>